<reference evidence="2 3" key="1">
    <citation type="submission" date="2018-01" db="EMBL/GenBank/DDBJ databases">
        <title>The whole genome sequencing and assembly of Halobacillus litoralis ERB031 strain.</title>
        <authorList>
            <person name="Lee S.-J."/>
            <person name="Park M.-K."/>
            <person name="Kim J.-Y."/>
            <person name="Lee Y.-J."/>
            <person name="Yi H."/>
            <person name="Bahn Y.-S."/>
            <person name="Kim J.F."/>
            <person name="Lee D.-W."/>
        </authorList>
    </citation>
    <scope>NUCLEOTIDE SEQUENCE [LARGE SCALE GENOMIC DNA]</scope>
    <source>
        <strain evidence="2 3">ERB 031</strain>
    </source>
</reference>
<keyword evidence="1" id="KW-0472">Membrane</keyword>
<evidence type="ECO:0000256" key="1">
    <source>
        <dbReference type="SAM" id="Phobius"/>
    </source>
</evidence>
<dbReference type="EMBL" id="CP026118">
    <property type="protein sequence ID" value="QAS54414.1"/>
    <property type="molecule type" value="Genomic_DNA"/>
</dbReference>
<accession>A0A410MI60</accession>
<feature type="transmembrane region" description="Helical" evidence="1">
    <location>
        <begin position="6"/>
        <end position="23"/>
    </location>
</feature>
<protein>
    <submittedName>
        <fullName evidence="2">Uncharacterized protein</fullName>
    </submittedName>
</protein>
<keyword evidence="1" id="KW-1133">Transmembrane helix</keyword>
<dbReference type="AlphaFoldDB" id="A0A410MI60"/>
<gene>
    <name evidence="2" type="ORF">HLI_20425</name>
</gene>
<proteinExistence type="predicted"/>
<name>A0A410MI60_9BACI</name>
<evidence type="ECO:0000313" key="2">
    <source>
        <dbReference type="EMBL" id="QAS54414.1"/>
    </source>
</evidence>
<organism evidence="2 3">
    <name type="scientific">Halobacillus litoralis</name>
    <dbReference type="NCBI Taxonomy" id="45668"/>
    <lineage>
        <taxon>Bacteria</taxon>
        <taxon>Bacillati</taxon>
        <taxon>Bacillota</taxon>
        <taxon>Bacilli</taxon>
        <taxon>Bacillales</taxon>
        <taxon>Bacillaceae</taxon>
        <taxon>Halobacillus</taxon>
    </lineage>
</organism>
<evidence type="ECO:0000313" key="3">
    <source>
        <dbReference type="Proteomes" id="UP000287756"/>
    </source>
</evidence>
<dbReference type="Proteomes" id="UP000287756">
    <property type="component" value="Chromosome"/>
</dbReference>
<dbReference type="RefSeq" id="WP_128526678.1">
    <property type="nucleotide sequence ID" value="NZ_CANLVY010000005.1"/>
</dbReference>
<keyword evidence="1" id="KW-0812">Transmembrane</keyword>
<dbReference type="KEGG" id="hli:HLI_20425"/>
<sequence>MHKVYLSIIALMLVAFFMMFSFTEEKNQEQKLPKEVEQESSETASNKNPDKLVIDASVFKEYFSDVKAEDPNLEGSESVSIKTDEIPEDRHRQVAAGLLIKAKKYIDANGEWVRTPGNKEPDLNSPTNAQLKELMQLKDTELATSIIQKSVLLNDAEDLIEDEEISKQLKDVSEKLIEIEIYEKETFYDFSLAYKEYQECVKLILEMTADIE</sequence>
<dbReference type="OrthoDB" id="9833295at2"/>